<dbReference type="OrthoDB" id="2320332at2759"/>
<evidence type="ECO:0000313" key="1">
    <source>
        <dbReference type="EMBL" id="GFF97868.1"/>
    </source>
</evidence>
<reference evidence="2" key="3">
    <citation type="submission" date="2021-01" db="EMBL/GenBank/DDBJ databases">
        <title>Pan-genome distribution and transcriptional activeness of fungal secondary metabolism genes in Aspergillus section Fumigati.</title>
        <authorList>
            <person name="Takahashi H."/>
            <person name="Umemura M."/>
            <person name="Ninomiya A."/>
            <person name="Kusuya Y."/>
            <person name="Urayama S."/>
            <person name="Shimizu M."/>
            <person name="Watanabe A."/>
            <person name="Kamei K."/>
            <person name="Yaguchi T."/>
            <person name="Hagiwara D."/>
        </authorList>
    </citation>
    <scope>NUCLEOTIDE SEQUENCE</scope>
    <source>
        <strain evidence="2">IFM 46973</strain>
    </source>
</reference>
<gene>
    <name evidence="2" type="ORF">Aud_003873</name>
    <name evidence="1" type="ORF">IFM53868_09500</name>
</gene>
<evidence type="ECO:0000313" key="3">
    <source>
        <dbReference type="Proteomes" id="UP000036893"/>
    </source>
</evidence>
<dbReference type="GeneID" id="66991349"/>
<dbReference type="Gene3D" id="3.30.530.20">
    <property type="match status" value="1"/>
</dbReference>
<dbReference type="SUPFAM" id="SSF55961">
    <property type="entry name" value="Bet v1-like"/>
    <property type="match status" value="1"/>
</dbReference>
<dbReference type="EMBL" id="BBXM02000003">
    <property type="protein sequence ID" value="GIC87489.1"/>
    <property type="molecule type" value="Genomic_DNA"/>
</dbReference>
<sequence>MSTFNVAWIVAVNGANSHPKLSINDLWQGCVLLARSPQLFTSAMSACDIPSIPSNNFTRTVHFRQGPVDRMEQEITLVDRHKFECTVPDTGNRVTTMICHGVSESPEDLYLSFEYNIPYGKVSPEGEEGAKLRAMYRLKAKENLVTGLATMRDLKSRGKLG</sequence>
<reference evidence="2" key="1">
    <citation type="journal article" date="2015" name="Genome Announc.">
        <title>Draft Genome Sequence of the Pathogenic Filamentous Fungus Aspergillus udagawae Strain IFM 46973T.</title>
        <authorList>
            <person name="Kusuya Y."/>
            <person name="Takahashi-Nakaguchi A."/>
            <person name="Takahashi H."/>
            <person name="Yaguchi T."/>
        </authorList>
    </citation>
    <scope>NUCLEOTIDE SEQUENCE</scope>
    <source>
        <strain evidence="2">IFM 46973</strain>
    </source>
</reference>
<evidence type="ECO:0000313" key="2">
    <source>
        <dbReference type="EMBL" id="GIC87489.1"/>
    </source>
</evidence>
<dbReference type="Proteomes" id="UP000465266">
    <property type="component" value="Unassembled WGS sequence"/>
</dbReference>
<accession>A0A8E0QMA6</accession>
<dbReference type="AlphaFoldDB" id="A0A8E0QMA6"/>
<comment type="caution">
    <text evidence="2">The sequence shown here is derived from an EMBL/GenBank/DDBJ whole genome shotgun (WGS) entry which is preliminary data.</text>
</comment>
<dbReference type="Proteomes" id="UP000036893">
    <property type="component" value="Unassembled WGS sequence"/>
</dbReference>
<dbReference type="EMBL" id="BLKG01000170">
    <property type="protein sequence ID" value="GFF97868.1"/>
    <property type="molecule type" value="Genomic_DNA"/>
</dbReference>
<protein>
    <submittedName>
        <fullName evidence="2">Uncharacterized protein</fullName>
    </submittedName>
</protein>
<dbReference type="InterPro" id="IPR023393">
    <property type="entry name" value="START-like_dom_sf"/>
</dbReference>
<evidence type="ECO:0000313" key="4">
    <source>
        <dbReference type="Proteomes" id="UP000465266"/>
    </source>
</evidence>
<name>A0A8E0QMA6_9EURO</name>
<dbReference type="RefSeq" id="XP_043144755.1">
    <property type="nucleotide sequence ID" value="XM_043288820.1"/>
</dbReference>
<dbReference type="Pfam" id="PF08982">
    <property type="entry name" value="AtaL"/>
    <property type="match status" value="1"/>
</dbReference>
<dbReference type="InterPro" id="IPR015075">
    <property type="entry name" value="AtaL"/>
</dbReference>
<reference evidence="1 4" key="2">
    <citation type="submission" date="2020-01" db="EMBL/GenBank/DDBJ databases">
        <title>Draft genome sequence of Aspergillus udagawae IFM 53868.</title>
        <authorList>
            <person name="Takahashi H."/>
            <person name="Yaguchi T."/>
        </authorList>
    </citation>
    <scope>NUCLEOTIDE SEQUENCE [LARGE SCALE GENOMIC DNA]</scope>
    <source>
        <strain evidence="1 4">IFM 53868</strain>
    </source>
</reference>
<keyword evidence="4" id="KW-1185">Reference proteome</keyword>
<proteinExistence type="predicted"/>
<organism evidence="2 3">
    <name type="scientific">Aspergillus udagawae</name>
    <dbReference type="NCBI Taxonomy" id="91492"/>
    <lineage>
        <taxon>Eukaryota</taxon>
        <taxon>Fungi</taxon>
        <taxon>Dikarya</taxon>
        <taxon>Ascomycota</taxon>
        <taxon>Pezizomycotina</taxon>
        <taxon>Eurotiomycetes</taxon>
        <taxon>Eurotiomycetidae</taxon>
        <taxon>Eurotiales</taxon>
        <taxon>Aspergillaceae</taxon>
        <taxon>Aspergillus</taxon>
        <taxon>Aspergillus subgen. Fumigati</taxon>
    </lineage>
</organism>